<dbReference type="AlphaFoldDB" id="A0ABD4L6I4"/>
<accession>A0ABD4L6I4</accession>
<dbReference type="NCBIfam" id="NF007628">
    <property type="entry name" value="PRK10290.1"/>
    <property type="match status" value="1"/>
</dbReference>
<dbReference type="InterPro" id="IPR036423">
    <property type="entry name" value="SOD-like_Cu/Zn_dom_sf"/>
</dbReference>
<comment type="catalytic activity">
    <reaction evidence="2">
        <text>2 superoxide + 2 H(+) = H2O2 + O2</text>
        <dbReference type="Rhea" id="RHEA:20696"/>
        <dbReference type="ChEBI" id="CHEBI:15378"/>
        <dbReference type="ChEBI" id="CHEBI:15379"/>
        <dbReference type="ChEBI" id="CHEBI:16240"/>
        <dbReference type="ChEBI" id="CHEBI:18421"/>
        <dbReference type="EC" id="1.15.1.1"/>
    </reaction>
</comment>
<dbReference type="PROSITE" id="PS00332">
    <property type="entry name" value="SOD_CU_ZN_2"/>
    <property type="match status" value="1"/>
</dbReference>
<dbReference type="CDD" id="cd00305">
    <property type="entry name" value="Cu-Zn_Superoxide_Dismutase"/>
    <property type="match status" value="1"/>
</dbReference>
<organism evidence="5 6">
    <name type="scientific">Bisbaumannia pacifica</name>
    <dbReference type="NCBI Taxonomy" id="77098"/>
    <lineage>
        <taxon>Bacteria</taxon>
        <taxon>Pseudomonadati</taxon>
        <taxon>Pseudomonadota</taxon>
        <taxon>Gammaproteobacteria</taxon>
        <taxon>Oceanospirillales</taxon>
        <taxon>Halomonadaceae</taxon>
        <taxon>Bisbaumannia</taxon>
    </lineage>
</organism>
<feature type="chain" id="PRO_5044813917" description="Superoxide dismutase [Cu-Zn]" evidence="3">
    <location>
        <begin position="23"/>
        <end position="175"/>
    </location>
</feature>
<feature type="signal peptide" evidence="3">
    <location>
        <begin position="1"/>
        <end position="22"/>
    </location>
</feature>
<dbReference type="Proteomes" id="UP000651738">
    <property type="component" value="Unassembled WGS sequence"/>
</dbReference>
<dbReference type="RefSeq" id="WP_198058403.1">
    <property type="nucleotide sequence ID" value="NZ_JAEDAF010000018.1"/>
</dbReference>
<protein>
    <recommendedName>
        <fullName evidence="2">Superoxide dismutase [Cu-Zn]</fullName>
        <ecNumber evidence="2">1.15.1.1</ecNumber>
    </recommendedName>
</protein>
<comment type="cofactor">
    <cofactor evidence="2">
        <name>Zn(2+)</name>
        <dbReference type="ChEBI" id="CHEBI:29105"/>
    </cofactor>
    <text evidence="2">Binds 1 zinc ion per subunit.</text>
</comment>
<dbReference type="EMBL" id="JAEDAF010000018">
    <property type="protein sequence ID" value="MBH8581611.1"/>
    <property type="molecule type" value="Genomic_DNA"/>
</dbReference>
<keyword evidence="2" id="KW-0862">Zinc</keyword>
<dbReference type="PANTHER" id="PTHR10003">
    <property type="entry name" value="SUPEROXIDE DISMUTASE CU-ZN -RELATED"/>
    <property type="match status" value="1"/>
</dbReference>
<dbReference type="GO" id="GO:0046872">
    <property type="term" value="F:metal ion binding"/>
    <property type="evidence" value="ECO:0007669"/>
    <property type="project" value="UniProtKB-KW"/>
</dbReference>
<dbReference type="InterPro" id="IPR024134">
    <property type="entry name" value="SOD_Cu/Zn_/chaperone"/>
</dbReference>
<dbReference type="InterPro" id="IPR018152">
    <property type="entry name" value="SOD_Cu/Zn_BS"/>
</dbReference>
<feature type="domain" description="Superoxide dismutase copper/zinc binding" evidence="4">
    <location>
        <begin position="40"/>
        <end position="173"/>
    </location>
</feature>
<dbReference type="GO" id="GO:0004784">
    <property type="term" value="F:superoxide dismutase activity"/>
    <property type="evidence" value="ECO:0007669"/>
    <property type="project" value="UniProtKB-EC"/>
</dbReference>
<keyword evidence="2" id="KW-0186">Copper</keyword>
<keyword evidence="3" id="KW-0732">Signal</keyword>
<evidence type="ECO:0000256" key="1">
    <source>
        <dbReference type="ARBA" id="ARBA00010457"/>
    </source>
</evidence>
<comment type="function">
    <text evidence="2">Destroys radicals which are normally produced within the cells and which are toxic to biological systems.</text>
</comment>
<dbReference type="SUPFAM" id="SSF49329">
    <property type="entry name" value="Cu,Zn superoxide dismutase-like"/>
    <property type="match status" value="1"/>
</dbReference>
<evidence type="ECO:0000259" key="4">
    <source>
        <dbReference type="Pfam" id="PF00080"/>
    </source>
</evidence>
<name>A0ABD4L6I4_9GAMM</name>
<comment type="cofactor">
    <cofactor evidence="2">
        <name>Cu cation</name>
        <dbReference type="ChEBI" id="CHEBI:23378"/>
    </cofactor>
    <text evidence="2">Binds 1 copper ion per subunit.</text>
</comment>
<comment type="caution">
    <text evidence="5">The sequence shown here is derived from an EMBL/GenBank/DDBJ whole genome shotgun (WGS) entry which is preliminary data.</text>
</comment>
<keyword evidence="2" id="KW-0479">Metal-binding</keyword>
<dbReference type="EC" id="1.15.1.1" evidence="2"/>
<proteinExistence type="inferred from homology"/>
<evidence type="ECO:0000256" key="3">
    <source>
        <dbReference type="SAM" id="SignalP"/>
    </source>
</evidence>
<gene>
    <name evidence="5" type="ORF">I7V36_16040</name>
</gene>
<comment type="similarity">
    <text evidence="1 2">Belongs to the Cu-Zn superoxide dismutase family.</text>
</comment>
<sequence>MRSSLLVSLAACGCLAALPALAASVTLHRISPEGVADAIGEVELADSDHGLLLTPSLEGLEPGVYGFHVHQNPSCESAENAEGNVVAGLAAGGHYDPGESGEHAGPYGAGHLGDLPALGVDAEGRARVPLLAPRLSVEDLAGRSLMIHAGGDNYSDEPSPLGGGGARMACGVVPF</sequence>
<evidence type="ECO:0000313" key="5">
    <source>
        <dbReference type="EMBL" id="MBH8581611.1"/>
    </source>
</evidence>
<dbReference type="PROSITE" id="PS00087">
    <property type="entry name" value="SOD_CU_ZN_1"/>
    <property type="match status" value="1"/>
</dbReference>
<dbReference type="Pfam" id="PF00080">
    <property type="entry name" value="Sod_Cu"/>
    <property type="match status" value="1"/>
</dbReference>
<keyword evidence="2" id="KW-0560">Oxidoreductase</keyword>
<evidence type="ECO:0000256" key="2">
    <source>
        <dbReference type="RuleBase" id="RU000393"/>
    </source>
</evidence>
<dbReference type="Gene3D" id="2.60.40.200">
    <property type="entry name" value="Superoxide dismutase, copper/zinc binding domain"/>
    <property type="match status" value="1"/>
</dbReference>
<reference evidence="5 6" key="1">
    <citation type="submission" date="2020-12" db="EMBL/GenBank/DDBJ databases">
        <title>Draft genome sequence of Halomonas pacifica strain CARE-V15.</title>
        <authorList>
            <person name="Vignesh N."/>
            <person name="Thabitha A."/>
            <person name="Saravanan R."/>
            <person name="Manigandan V."/>
        </authorList>
    </citation>
    <scope>NUCLEOTIDE SEQUENCE [LARGE SCALE GENOMIC DNA]</scope>
    <source>
        <strain evidence="5 6">CARE-V15</strain>
    </source>
</reference>
<evidence type="ECO:0000313" key="6">
    <source>
        <dbReference type="Proteomes" id="UP000651738"/>
    </source>
</evidence>
<dbReference type="InterPro" id="IPR001424">
    <property type="entry name" value="SOD_Cu_Zn_dom"/>
</dbReference>